<name>A0A088RTD9_LEIPA</name>
<dbReference type="RefSeq" id="XP_010699231.1">
    <property type="nucleotide sequence ID" value="XM_010700929.1"/>
</dbReference>
<protein>
    <submittedName>
        <fullName evidence="2">Uncharacterized protein</fullName>
    </submittedName>
</protein>
<feature type="region of interest" description="Disordered" evidence="1">
    <location>
        <begin position="1"/>
        <end position="53"/>
    </location>
</feature>
<feature type="region of interest" description="Disordered" evidence="1">
    <location>
        <begin position="940"/>
        <end position="967"/>
    </location>
</feature>
<sequence>MSASPPLLEAASGEAASTLQGRFPGGGAPRGGLPSSLPSHRDSSRSPYTGTRHSVPAFSIERPLAISPLALALQAQWRQLQQDMLSPSALRPEHGDSHTVQVEEDVLRVLGSIAARADMAVNDAAHTVPYLLALGQVPLPSLRTQVVALAALRGVLSSLSGVYGDEAAAAFVHDVLLGEHQALQALSLATLAALEGLEDATEMHDGGLTRADGHSRTPPSLGSSSSTALLSRRGRRSLLSRGQGDTQAEGGTLRGARVYPEGPKVAPASLPHSTVASLCVNDTDASLDKSVTLRGRVVHTTLQLLRETAEMCAPVTDALLSSGALLKACIDGLHRLPHPPPPLAENAAGLAGGLPVGNSETLYAAHFHRCEDVVALLLTLLNAEVTRHNEASLVLCSFDAHRAVCALAQRLVHTALFASSAVCEGASAGGGADASMLLWSALKVLGRLTRGCPSAMRLFLSENTSLPGFLIQVLTVSVAEVREAGALWAAALLETQPQASTELVSGLLADAVSLSLTTAPTSPLKSETLSSSAPVPTFMASLMEMLHWRGPQMHVFGVSAILCWRWLLLSDPSRVAALLLRDSSLLATLIELILRGEDFSSSPSSAALSTRLTALEALHVLALSYALGSLDTRAHLEAQVVRGQLSQTTLRRLRTNAHAILERTHPAYWNAFPAMEVELLEGETELSEEMRLAGATVCMRGAVEMTRGTGASGPSASSVMRRRGSRERLAVCISTGAAWRQLVLESMWELMVGAMAADDSSAAVVMPSSAHASVTRSCTVAQQQQQQRPVKAHFSALHPPTRVSAGGTFGTSPIRVLTSASSLLATTGTADLTGCTIVEDTGGGSGAASLLNLSAHPTLNRTPRTIREATLLPTRQSTTVFRFRVVQQAEGLGGLFVQDSMRVVLHLAQHYIQAPTSSSTSSQASSNLIRAAKKRRGCDGLLHRSLPGKAPQSRSRSTSPPLPLGLSASVATSSPSAIFGTAPRFVDTSAWRAKERNPFIPVTKPAEVRQAELKRRQWGVKELQREDVVLFLVHYSHLMTELPDAIAAVEDHLYYLRRQLQLCPTREVRRRCELNDLYMNVYPTMHLFLRYIDQQARRSRSVLQLLSTYNGGTIHSGNIVDVYDAVGRCTGLSATE</sequence>
<feature type="compositionally biased region" description="Low complexity" evidence="1">
    <location>
        <begin position="953"/>
        <end position="967"/>
    </location>
</feature>
<dbReference type="VEuPathDB" id="TriTrypDB:LPAL13_230014600"/>
<feature type="compositionally biased region" description="Low complexity" evidence="1">
    <location>
        <begin position="216"/>
        <end position="231"/>
    </location>
</feature>
<evidence type="ECO:0000256" key="1">
    <source>
        <dbReference type="SAM" id="MobiDB-lite"/>
    </source>
</evidence>
<dbReference type="eggNOG" id="ENOG502RZV9">
    <property type="taxonomic scope" value="Eukaryota"/>
</dbReference>
<organism evidence="2 3">
    <name type="scientific">Leishmania panamensis</name>
    <dbReference type="NCBI Taxonomy" id="5679"/>
    <lineage>
        <taxon>Eukaryota</taxon>
        <taxon>Discoba</taxon>
        <taxon>Euglenozoa</taxon>
        <taxon>Kinetoplastea</taxon>
        <taxon>Metakinetoplastina</taxon>
        <taxon>Trypanosomatida</taxon>
        <taxon>Trypanosomatidae</taxon>
        <taxon>Leishmaniinae</taxon>
        <taxon>Leishmania</taxon>
        <taxon>Leishmania guyanensis species complex</taxon>
    </lineage>
</organism>
<feature type="region of interest" description="Disordered" evidence="1">
    <location>
        <begin position="204"/>
        <end position="266"/>
    </location>
</feature>
<gene>
    <name evidence="2" type="ORF">LPMP_230740</name>
</gene>
<dbReference type="KEGG" id="lpan:LPMP_230740"/>
<proteinExistence type="predicted"/>
<dbReference type="OrthoDB" id="273204at2759"/>
<dbReference type="EMBL" id="CP009392">
    <property type="protein sequence ID" value="AIN98524.1"/>
    <property type="molecule type" value="Genomic_DNA"/>
</dbReference>
<evidence type="ECO:0000313" key="3">
    <source>
        <dbReference type="Proteomes" id="UP000063063"/>
    </source>
</evidence>
<feature type="compositionally biased region" description="Basic and acidic residues" evidence="1">
    <location>
        <begin position="204"/>
        <end position="215"/>
    </location>
</feature>
<accession>A0A088RTD9</accession>
<evidence type="ECO:0000313" key="2">
    <source>
        <dbReference type="EMBL" id="AIN98524.1"/>
    </source>
</evidence>
<dbReference type="AlphaFoldDB" id="A0A088RTD9"/>
<reference evidence="2 3" key="1">
    <citation type="journal article" date="2015" name="Sci. Rep.">
        <title>The genome of Leishmania panamensis: insights into genomics of the L. (Viannia) subgenus.</title>
        <authorList>
            <person name="Llanes A."/>
            <person name="Restrepo C.M."/>
            <person name="Vecchio G.D."/>
            <person name="Anguizola F.J."/>
            <person name="Lleonart R."/>
        </authorList>
    </citation>
    <scope>NUCLEOTIDE SEQUENCE [LARGE SCALE GENOMIC DNA]</scope>
    <source>
        <strain evidence="2 3">MHOM/PA/94/PSC-1</strain>
    </source>
</reference>
<keyword evidence="3" id="KW-1185">Reference proteome</keyword>
<dbReference type="VEuPathDB" id="TriTrypDB:LPMP_230740"/>
<dbReference type="GeneID" id="22575278"/>
<dbReference type="Proteomes" id="UP000063063">
    <property type="component" value="Chromosome 23"/>
</dbReference>